<dbReference type="EMBL" id="JANIBK010000102">
    <property type="protein sequence ID" value="MCQ8129838.1"/>
    <property type="molecule type" value="Genomic_DNA"/>
</dbReference>
<evidence type="ECO:0000256" key="2">
    <source>
        <dbReference type="ARBA" id="ARBA00023136"/>
    </source>
</evidence>
<proteinExistence type="predicted"/>
<dbReference type="Proteomes" id="UP001524586">
    <property type="component" value="Unassembled WGS sequence"/>
</dbReference>
<comment type="caution">
    <text evidence="8">The sequence shown here is derived from an EMBL/GenBank/DDBJ whole genome shotgun (WGS) entry which is preliminary data.</text>
</comment>
<accession>A0ABT1U7K6</accession>
<dbReference type="InterPro" id="IPR036737">
    <property type="entry name" value="OmpA-like_sf"/>
</dbReference>
<keyword evidence="2 4" id="KW-0472">Membrane</keyword>
<feature type="region of interest" description="Disordered" evidence="5">
    <location>
        <begin position="185"/>
        <end position="205"/>
    </location>
</feature>
<evidence type="ECO:0000313" key="8">
    <source>
        <dbReference type="EMBL" id="MCQ8129838.1"/>
    </source>
</evidence>
<feature type="domain" description="OmpA-like" evidence="7">
    <location>
        <begin position="91"/>
        <end position="205"/>
    </location>
</feature>
<gene>
    <name evidence="8" type="ORF">NP596_15365</name>
</gene>
<dbReference type="InterPro" id="IPR006665">
    <property type="entry name" value="OmpA-like"/>
</dbReference>
<dbReference type="CDD" id="cd07185">
    <property type="entry name" value="OmpA_C-like"/>
    <property type="match status" value="1"/>
</dbReference>
<evidence type="ECO:0000256" key="1">
    <source>
        <dbReference type="ARBA" id="ARBA00004442"/>
    </source>
</evidence>
<reference evidence="8 9" key="1">
    <citation type="submission" date="2022-07" db="EMBL/GenBank/DDBJ databases">
        <title>Methylomonas rivi sp. nov., Methylomonas rosea sp. nov., Methylomonas aureus sp. nov. and Methylomonas subterranea sp. nov., four novel methanotrophs isolated from a freshwater creek and the deep terrestrial subsurface.</title>
        <authorList>
            <person name="Abin C."/>
            <person name="Sankaranarayanan K."/>
            <person name="Garner C."/>
            <person name="Sindelar R."/>
            <person name="Kotary K."/>
            <person name="Garner R."/>
            <person name="Barclay S."/>
            <person name="Lawson P."/>
            <person name="Krumholz L."/>
        </authorList>
    </citation>
    <scope>NUCLEOTIDE SEQUENCE [LARGE SCALE GENOMIC DNA]</scope>
    <source>
        <strain evidence="8 9">WSC-6</strain>
    </source>
</reference>
<comment type="subcellular location">
    <subcellularLocation>
        <location evidence="1">Cell outer membrane</location>
    </subcellularLocation>
</comment>
<sequence>MAKHNKTSTAAFPSLRAICLPLALGLSGCSQSYVVLLAEDDGSLGKVEVTTQQGTTLLENNRDAVNFKGEAGKTFAVSEQRIKEDFGAAMAASPEKPRSFYLYFEGGTATLTAESMAGIPEIIAEIKRRPAADISIIGHTDTVGDEQTNARLSLERAKSVAALFAEAMPDAGKVTVDSHGEKNLLIATPDNTDEPKNRRVEVTVR</sequence>
<evidence type="ECO:0000313" key="9">
    <source>
        <dbReference type="Proteomes" id="UP001524586"/>
    </source>
</evidence>
<feature type="compositionally biased region" description="Basic and acidic residues" evidence="5">
    <location>
        <begin position="193"/>
        <end position="205"/>
    </location>
</feature>
<dbReference type="PROSITE" id="PS51257">
    <property type="entry name" value="PROKAR_LIPOPROTEIN"/>
    <property type="match status" value="1"/>
</dbReference>
<organism evidence="8 9">
    <name type="scientific">Methylomonas rivi</name>
    <dbReference type="NCBI Taxonomy" id="2952226"/>
    <lineage>
        <taxon>Bacteria</taxon>
        <taxon>Pseudomonadati</taxon>
        <taxon>Pseudomonadota</taxon>
        <taxon>Gammaproteobacteria</taxon>
        <taxon>Methylococcales</taxon>
        <taxon>Methylococcaceae</taxon>
        <taxon>Methylomonas</taxon>
    </lineage>
</organism>
<feature type="signal peptide" evidence="6">
    <location>
        <begin position="1"/>
        <end position="32"/>
    </location>
</feature>
<evidence type="ECO:0000256" key="6">
    <source>
        <dbReference type="SAM" id="SignalP"/>
    </source>
</evidence>
<evidence type="ECO:0000256" key="3">
    <source>
        <dbReference type="ARBA" id="ARBA00023237"/>
    </source>
</evidence>
<dbReference type="InterPro" id="IPR006664">
    <property type="entry name" value="OMP_bac"/>
</dbReference>
<dbReference type="PRINTS" id="PR01021">
    <property type="entry name" value="OMPADOMAIN"/>
</dbReference>
<evidence type="ECO:0000256" key="5">
    <source>
        <dbReference type="SAM" id="MobiDB-lite"/>
    </source>
</evidence>
<feature type="chain" id="PRO_5046153410" evidence="6">
    <location>
        <begin position="33"/>
        <end position="205"/>
    </location>
</feature>
<evidence type="ECO:0000259" key="7">
    <source>
        <dbReference type="PROSITE" id="PS51123"/>
    </source>
</evidence>
<dbReference type="Pfam" id="PF00691">
    <property type="entry name" value="OmpA"/>
    <property type="match status" value="1"/>
</dbReference>
<dbReference type="PANTHER" id="PTHR30329">
    <property type="entry name" value="STATOR ELEMENT OF FLAGELLAR MOTOR COMPLEX"/>
    <property type="match status" value="1"/>
</dbReference>
<dbReference type="SUPFAM" id="SSF103088">
    <property type="entry name" value="OmpA-like"/>
    <property type="match status" value="1"/>
</dbReference>
<dbReference type="RefSeq" id="WP_256616266.1">
    <property type="nucleotide sequence ID" value="NZ_JANIBK010000102.1"/>
</dbReference>
<name>A0ABT1U7K6_9GAMM</name>
<dbReference type="PANTHER" id="PTHR30329:SF21">
    <property type="entry name" value="LIPOPROTEIN YIAD-RELATED"/>
    <property type="match status" value="1"/>
</dbReference>
<keyword evidence="3" id="KW-0998">Cell outer membrane</keyword>
<dbReference type="InterPro" id="IPR050330">
    <property type="entry name" value="Bact_OuterMem_StrucFunc"/>
</dbReference>
<keyword evidence="6" id="KW-0732">Signal</keyword>
<dbReference type="PROSITE" id="PS51123">
    <property type="entry name" value="OMPA_2"/>
    <property type="match status" value="1"/>
</dbReference>
<protein>
    <submittedName>
        <fullName evidence="8">OmpA family protein</fullName>
    </submittedName>
</protein>
<dbReference type="Gene3D" id="3.30.1330.60">
    <property type="entry name" value="OmpA-like domain"/>
    <property type="match status" value="1"/>
</dbReference>
<evidence type="ECO:0000256" key="4">
    <source>
        <dbReference type="PROSITE-ProRule" id="PRU00473"/>
    </source>
</evidence>
<keyword evidence="9" id="KW-1185">Reference proteome</keyword>